<proteinExistence type="inferred from homology"/>
<dbReference type="CDD" id="cd05233">
    <property type="entry name" value="SDR_c"/>
    <property type="match status" value="1"/>
</dbReference>
<dbReference type="Proteomes" id="UP000831775">
    <property type="component" value="Chromosome"/>
</dbReference>
<dbReference type="PRINTS" id="PR00080">
    <property type="entry name" value="SDRFAMILY"/>
</dbReference>
<protein>
    <submittedName>
        <fullName evidence="3">SDR family oxidoreductase</fullName>
    </submittedName>
</protein>
<dbReference type="Gene3D" id="3.40.50.720">
    <property type="entry name" value="NAD(P)-binding Rossmann-like Domain"/>
    <property type="match status" value="1"/>
</dbReference>
<evidence type="ECO:0000313" key="3">
    <source>
        <dbReference type="EMBL" id="UOQ61491.1"/>
    </source>
</evidence>
<reference evidence="3 4" key="1">
    <citation type="submission" date="2022-04" db="EMBL/GenBank/DDBJ databases">
        <title>Leucobacter sp. isolated from rhizosphere of onion.</title>
        <authorList>
            <person name="Won M."/>
            <person name="Lee C.-M."/>
            <person name="Woen H.-Y."/>
            <person name="Kwon S.-W."/>
        </authorList>
    </citation>
    <scope>NUCLEOTIDE SEQUENCE [LARGE SCALE GENOMIC DNA]</scope>
    <source>
        <strain evidence="3 4">H25R-14</strain>
    </source>
</reference>
<dbReference type="PANTHER" id="PTHR42760">
    <property type="entry name" value="SHORT-CHAIN DEHYDROGENASES/REDUCTASES FAMILY MEMBER"/>
    <property type="match status" value="1"/>
</dbReference>
<evidence type="ECO:0000256" key="2">
    <source>
        <dbReference type="ARBA" id="ARBA00023002"/>
    </source>
</evidence>
<dbReference type="InterPro" id="IPR020904">
    <property type="entry name" value="Sc_DH/Rdtase_CS"/>
</dbReference>
<dbReference type="RefSeq" id="WP_244687995.1">
    <property type="nucleotide sequence ID" value="NZ_CP095043.1"/>
</dbReference>
<dbReference type="Pfam" id="PF13561">
    <property type="entry name" value="adh_short_C2"/>
    <property type="match status" value="1"/>
</dbReference>
<accession>A0ABY4FYX7</accession>
<dbReference type="EMBL" id="CP095043">
    <property type="protein sequence ID" value="UOQ61491.1"/>
    <property type="molecule type" value="Genomic_DNA"/>
</dbReference>
<evidence type="ECO:0000256" key="1">
    <source>
        <dbReference type="ARBA" id="ARBA00006484"/>
    </source>
</evidence>
<dbReference type="PRINTS" id="PR00081">
    <property type="entry name" value="GDHRDH"/>
</dbReference>
<keyword evidence="2" id="KW-0560">Oxidoreductase</keyword>
<sequence length="257" mass="26598">MGAEVRIDGQCAIVTGGARGIGRAYTERLRSMGASVAVLDLSFDEEHGVDRPAESGRGALLGISTDLTDEKAARAAFAEARERLGRVDVLVCNAGGGTGAMWENSPLSMDLNALRRAYEVNVASMALSCREIAPGMVSAGRGKILTVASTAALRARSDGGYAHYASAKAAVIAFTNSLAREVAPAGVTANVIVPGAIGTERLLPKMEAMGMDSVLRDIPLGRLGTPEDCANALEFLAGPLSDYITGTVVRVDGGMMI</sequence>
<organism evidence="3 4">
    <name type="scientific">Leucobacter rhizosphaerae</name>
    <dbReference type="NCBI Taxonomy" id="2932245"/>
    <lineage>
        <taxon>Bacteria</taxon>
        <taxon>Bacillati</taxon>
        <taxon>Actinomycetota</taxon>
        <taxon>Actinomycetes</taxon>
        <taxon>Micrococcales</taxon>
        <taxon>Microbacteriaceae</taxon>
        <taxon>Leucobacter</taxon>
    </lineage>
</organism>
<name>A0ABY4FYX7_9MICO</name>
<gene>
    <name evidence="3" type="ORF">MUN76_05850</name>
</gene>
<keyword evidence="4" id="KW-1185">Reference proteome</keyword>
<dbReference type="InterPro" id="IPR002347">
    <property type="entry name" value="SDR_fam"/>
</dbReference>
<comment type="similarity">
    <text evidence="1">Belongs to the short-chain dehydrogenases/reductases (SDR) family.</text>
</comment>
<evidence type="ECO:0000313" key="4">
    <source>
        <dbReference type="Proteomes" id="UP000831775"/>
    </source>
</evidence>
<dbReference type="PANTHER" id="PTHR42760:SF133">
    <property type="entry name" value="3-OXOACYL-[ACYL-CARRIER-PROTEIN] REDUCTASE"/>
    <property type="match status" value="1"/>
</dbReference>
<dbReference type="SUPFAM" id="SSF51735">
    <property type="entry name" value="NAD(P)-binding Rossmann-fold domains"/>
    <property type="match status" value="1"/>
</dbReference>
<dbReference type="InterPro" id="IPR036291">
    <property type="entry name" value="NAD(P)-bd_dom_sf"/>
</dbReference>
<dbReference type="PROSITE" id="PS00061">
    <property type="entry name" value="ADH_SHORT"/>
    <property type="match status" value="1"/>
</dbReference>